<dbReference type="EMBL" id="PUHY01000012">
    <property type="protein sequence ID" value="PQO32856.1"/>
    <property type="molecule type" value="Genomic_DNA"/>
</dbReference>
<dbReference type="InterPro" id="IPR006311">
    <property type="entry name" value="TAT_signal"/>
</dbReference>
<reference evidence="1 2" key="1">
    <citation type="submission" date="2018-02" db="EMBL/GenBank/DDBJ databases">
        <title>Comparative genomes isolates from brazilian mangrove.</title>
        <authorList>
            <person name="Araujo J.E."/>
            <person name="Taketani R.G."/>
            <person name="Silva M.C.P."/>
            <person name="Loureco M.V."/>
            <person name="Andreote F.D."/>
        </authorList>
    </citation>
    <scope>NUCLEOTIDE SEQUENCE [LARGE SCALE GENOMIC DNA]</scope>
    <source>
        <strain evidence="1 2">Hex-1 MGV</strain>
    </source>
</reference>
<name>A0A2S8FL16_9BACT</name>
<comment type="caution">
    <text evidence="1">The sequence shown here is derived from an EMBL/GenBank/DDBJ whole genome shotgun (WGS) entry which is preliminary data.</text>
</comment>
<evidence type="ECO:0008006" key="3">
    <source>
        <dbReference type="Google" id="ProtNLM"/>
    </source>
</evidence>
<dbReference type="OrthoDB" id="9146593at2"/>
<organism evidence="1 2">
    <name type="scientific">Blastopirellula marina</name>
    <dbReference type="NCBI Taxonomy" id="124"/>
    <lineage>
        <taxon>Bacteria</taxon>
        <taxon>Pseudomonadati</taxon>
        <taxon>Planctomycetota</taxon>
        <taxon>Planctomycetia</taxon>
        <taxon>Pirellulales</taxon>
        <taxon>Pirellulaceae</taxon>
        <taxon>Blastopirellula</taxon>
    </lineage>
</organism>
<dbReference type="Pfam" id="PF07586">
    <property type="entry name" value="HXXSHH"/>
    <property type="match status" value="1"/>
</dbReference>
<dbReference type="AlphaFoldDB" id="A0A2S8FL16"/>
<dbReference type="Proteomes" id="UP000238322">
    <property type="component" value="Unassembled WGS sequence"/>
</dbReference>
<evidence type="ECO:0000313" key="1">
    <source>
        <dbReference type="EMBL" id="PQO32856.1"/>
    </source>
</evidence>
<dbReference type="PROSITE" id="PS51318">
    <property type="entry name" value="TAT"/>
    <property type="match status" value="1"/>
</dbReference>
<accession>A0A2S8FL16</accession>
<gene>
    <name evidence="1" type="ORF">C5Y83_21990</name>
</gene>
<dbReference type="InterPro" id="IPR011447">
    <property type="entry name" value="DUF1552"/>
</dbReference>
<dbReference type="RefSeq" id="WP_105331868.1">
    <property type="nucleotide sequence ID" value="NZ_PUHY01000012.1"/>
</dbReference>
<sequence>MPKSINRRSFLRSTGIVMGLPLLSGMHPRGTFAGPKTDDPSDIRRMLAICVPLGIHTPNLFPKKSGKDYEVTPYLKPLQGIRNKFSVISGVRHPDVDGAHLAEKSFLTGAAHPGQPSFQNTISADQLAAEQIGHHTRFSSLTLAVQSNSLSFSRSGVKIPSENDPSRLFAKLFLDGNKQQKEEQLRRIEAGQSIMDLVQDQTKRITKRVGREDNQTLDQYFTSVRELEVRLAQAESWANLPKPSVDRKAPIKISDRTQVVEILRLMYDMMFLAIQTDSTRLITFVGAGGNEVVDIKGVDNGWHNLSHHGKDPIKLEQLTIIELEEMRLLAEFLHRLDEAKEGENTLLDQTAVLFGSHLGNASSHSNTNLPILSAGGHFRHGQHLAFAEDKSPPLCNLLVNYLQQHLGLEIDQFSSGESTLNGLDIT</sequence>
<protein>
    <recommendedName>
        <fullName evidence="3">DUF1552 domain-containing protein</fullName>
    </recommendedName>
</protein>
<proteinExistence type="predicted"/>
<evidence type="ECO:0000313" key="2">
    <source>
        <dbReference type="Proteomes" id="UP000238322"/>
    </source>
</evidence>